<keyword evidence="2" id="KW-0479">Metal-binding</keyword>
<dbReference type="InterPro" id="IPR051453">
    <property type="entry name" value="MBL_Glyoxalase_II"/>
</dbReference>
<dbReference type="PANTHER" id="PTHR46233">
    <property type="entry name" value="HYDROXYACYLGLUTATHIONE HYDROLASE GLOC"/>
    <property type="match status" value="1"/>
</dbReference>
<dbReference type="Gene3D" id="3.60.15.10">
    <property type="entry name" value="Ribonuclease Z/Hydroxyacylglutathione hydrolase-like"/>
    <property type="match status" value="1"/>
</dbReference>
<dbReference type="EMBL" id="CYYU01000024">
    <property type="protein sequence ID" value="CUO06925.1"/>
    <property type="molecule type" value="Genomic_DNA"/>
</dbReference>
<evidence type="ECO:0000259" key="5">
    <source>
        <dbReference type="SMART" id="SM00849"/>
    </source>
</evidence>
<comment type="cofactor">
    <cofactor evidence="1">
        <name>Zn(2+)</name>
        <dbReference type="ChEBI" id="CHEBI:29105"/>
    </cofactor>
</comment>
<dbReference type="PANTHER" id="PTHR46233:SF3">
    <property type="entry name" value="HYDROXYACYLGLUTATHIONE HYDROLASE GLOC"/>
    <property type="match status" value="1"/>
</dbReference>
<evidence type="ECO:0000313" key="6">
    <source>
        <dbReference type="EMBL" id="CUO06925.1"/>
    </source>
</evidence>
<dbReference type="GeneID" id="83709144"/>
<evidence type="ECO:0000313" key="7">
    <source>
        <dbReference type="Proteomes" id="UP000095546"/>
    </source>
</evidence>
<dbReference type="RefSeq" id="WP_036374736.1">
    <property type="nucleotide sequence ID" value="NZ_CABIWZ010000024.1"/>
</dbReference>
<proteinExistence type="predicted"/>
<name>A0A174C4W6_9FIRM</name>
<keyword evidence="3 6" id="KW-0378">Hydrolase</keyword>
<dbReference type="SUPFAM" id="SSF56281">
    <property type="entry name" value="Metallo-hydrolase/oxidoreductase"/>
    <property type="match status" value="1"/>
</dbReference>
<dbReference type="Proteomes" id="UP000095546">
    <property type="component" value="Unassembled WGS sequence"/>
</dbReference>
<protein>
    <submittedName>
        <fullName evidence="6">Hydroxyacylglutathione hydrolase</fullName>
    </submittedName>
</protein>
<keyword evidence="7" id="KW-1185">Reference proteome</keyword>
<feature type="domain" description="Metallo-beta-lactamase" evidence="5">
    <location>
        <begin position="12"/>
        <end position="193"/>
    </location>
</feature>
<dbReference type="eggNOG" id="COG0491">
    <property type="taxonomic scope" value="Bacteria"/>
</dbReference>
<dbReference type="STRING" id="187979.ERS852385_02057"/>
<dbReference type="AlphaFoldDB" id="A0A174C4W6"/>
<evidence type="ECO:0000256" key="3">
    <source>
        <dbReference type="ARBA" id="ARBA00022801"/>
    </source>
</evidence>
<evidence type="ECO:0000256" key="1">
    <source>
        <dbReference type="ARBA" id="ARBA00001947"/>
    </source>
</evidence>
<dbReference type="InterPro" id="IPR036866">
    <property type="entry name" value="RibonucZ/Hydroxyglut_hydro"/>
</dbReference>
<accession>A0A174C4W6</accession>
<sequence>MILQATVTKYIPTNAYIYADNETKHGFLIDPGAQAGKLLELIREKDLTIEAILLTHGHFDHIGAVNELQAVLQIPVYMGEKGMLYAENPVWNLSSQTEDPIVLKDVTYLADHAVIALKEKPSFQLELLDLPGHTADGVIYYTKEDGAAFVGDSIFQGSYGRTDMYGGDEEALLRGIRERILTLPDDTLLLSGHSAPTTPAEERGRSWYLV</sequence>
<dbReference type="CDD" id="cd06262">
    <property type="entry name" value="metallo-hydrolase-like_MBL-fold"/>
    <property type="match status" value="1"/>
</dbReference>
<evidence type="ECO:0000256" key="2">
    <source>
        <dbReference type="ARBA" id="ARBA00022723"/>
    </source>
</evidence>
<dbReference type="OrthoDB" id="9802248at2"/>
<reference evidence="6 7" key="1">
    <citation type="submission" date="2015-09" db="EMBL/GenBank/DDBJ databases">
        <authorList>
            <consortium name="Pathogen Informatics"/>
        </authorList>
    </citation>
    <scope>NUCLEOTIDE SEQUENCE [LARGE SCALE GENOMIC DNA]</scope>
    <source>
        <strain evidence="6 7">2789STDY5608828</strain>
    </source>
</reference>
<dbReference type="SMART" id="SM00849">
    <property type="entry name" value="Lactamase_B"/>
    <property type="match status" value="1"/>
</dbReference>
<dbReference type="InterPro" id="IPR001279">
    <property type="entry name" value="Metallo-B-lactamas"/>
</dbReference>
<keyword evidence="4" id="KW-0862">Zinc</keyword>
<dbReference type="GO" id="GO:0016787">
    <property type="term" value="F:hydrolase activity"/>
    <property type="evidence" value="ECO:0007669"/>
    <property type="project" value="UniProtKB-KW"/>
</dbReference>
<dbReference type="GO" id="GO:0046872">
    <property type="term" value="F:metal ion binding"/>
    <property type="evidence" value="ECO:0007669"/>
    <property type="project" value="UniProtKB-KW"/>
</dbReference>
<gene>
    <name evidence="6" type="ORF">ERS852385_02057</name>
</gene>
<organism evidence="6 7">
    <name type="scientific">Mitsuokella jalaludinii</name>
    <dbReference type="NCBI Taxonomy" id="187979"/>
    <lineage>
        <taxon>Bacteria</taxon>
        <taxon>Bacillati</taxon>
        <taxon>Bacillota</taxon>
        <taxon>Negativicutes</taxon>
        <taxon>Selenomonadales</taxon>
        <taxon>Selenomonadaceae</taxon>
        <taxon>Mitsuokella</taxon>
    </lineage>
</organism>
<dbReference type="Pfam" id="PF00753">
    <property type="entry name" value="Lactamase_B"/>
    <property type="match status" value="1"/>
</dbReference>
<evidence type="ECO:0000256" key="4">
    <source>
        <dbReference type="ARBA" id="ARBA00022833"/>
    </source>
</evidence>